<feature type="compositionally biased region" description="Polar residues" evidence="1">
    <location>
        <begin position="184"/>
        <end position="200"/>
    </location>
</feature>
<evidence type="ECO:0000256" key="1">
    <source>
        <dbReference type="SAM" id="MobiDB-lite"/>
    </source>
</evidence>
<accession>A0A9Q1K949</accession>
<keyword evidence="3" id="KW-1185">Reference proteome</keyword>
<feature type="region of interest" description="Disordered" evidence="1">
    <location>
        <begin position="175"/>
        <end position="200"/>
    </location>
</feature>
<dbReference type="Proteomes" id="UP001153076">
    <property type="component" value="Unassembled WGS sequence"/>
</dbReference>
<proteinExistence type="predicted"/>
<sequence length="200" mass="21877">MLHNDVVKLGVLCGWMIGIMESTLKELWWSTFQAWLGCNRGRILEARRQEALNDLEDEESSGAAALEAWLPCLRVERAGSGPFCRVAGPLCLGAYGVRDRETSKWHLRRPSHPPRPLPKDYGDLCPSITLSNAEEAAHDFDIPEIVQATFYATVVNDAVELPIVSMDMVPLGGALGTAKDQEESSGSNDPSPLSNDKAQS</sequence>
<dbReference type="AlphaFoldDB" id="A0A9Q1K949"/>
<gene>
    <name evidence="2" type="ORF">Cgig2_017955</name>
</gene>
<protein>
    <submittedName>
        <fullName evidence="2">Uncharacterized protein</fullName>
    </submittedName>
</protein>
<evidence type="ECO:0000313" key="2">
    <source>
        <dbReference type="EMBL" id="KAJ8438617.1"/>
    </source>
</evidence>
<reference evidence="2" key="1">
    <citation type="submission" date="2022-04" db="EMBL/GenBank/DDBJ databases">
        <title>Carnegiea gigantea Genome sequencing and assembly v2.</title>
        <authorList>
            <person name="Copetti D."/>
            <person name="Sanderson M.J."/>
            <person name="Burquez A."/>
            <person name="Wojciechowski M.F."/>
        </authorList>
    </citation>
    <scope>NUCLEOTIDE SEQUENCE</scope>
    <source>
        <strain evidence="2">SGP5-SGP5p</strain>
        <tissue evidence="2">Aerial part</tissue>
    </source>
</reference>
<evidence type="ECO:0000313" key="3">
    <source>
        <dbReference type="Proteomes" id="UP001153076"/>
    </source>
</evidence>
<comment type="caution">
    <text evidence="2">The sequence shown here is derived from an EMBL/GenBank/DDBJ whole genome shotgun (WGS) entry which is preliminary data.</text>
</comment>
<dbReference type="EMBL" id="JAKOGI010000247">
    <property type="protein sequence ID" value="KAJ8438617.1"/>
    <property type="molecule type" value="Genomic_DNA"/>
</dbReference>
<organism evidence="2 3">
    <name type="scientific">Carnegiea gigantea</name>
    <dbReference type="NCBI Taxonomy" id="171969"/>
    <lineage>
        <taxon>Eukaryota</taxon>
        <taxon>Viridiplantae</taxon>
        <taxon>Streptophyta</taxon>
        <taxon>Embryophyta</taxon>
        <taxon>Tracheophyta</taxon>
        <taxon>Spermatophyta</taxon>
        <taxon>Magnoliopsida</taxon>
        <taxon>eudicotyledons</taxon>
        <taxon>Gunneridae</taxon>
        <taxon>Pentapetalae</taxon>
        <taxon>Caryophyllales</taxon>
        <taxon>Cactineae</taxon>
        <taxon>Cactaceae</taxon>
        <taxon>Cactoideae</taxon>
        <taxon>Echinocereeae</taxon>
        <taxon>Carnegiea</taxon>
    </lineage>
</organism>
<name>A0A9Q1K949_9CARY</name>